<reference evidence="1" key="1">
    <citation type="journal article" date="2016" name="Front. Microbiol.">
        <title>Genome Sequence of the Piezophilic, Mesophilic Sulfate-Reducing Bacterium Desulfovibrio indicus J2T.</title>
        <authorList>
            <person name="Cao J."/>
            <person name="Maignien L."/>
            <person name="Shao Z."/>
            <person name="Alain K."/>
            <person name="Jebbar M."/>
        </authorList>
    </citation>
    <scope>NUCLEOTIDE SEQUENCE</scope>
    <source>
        <strain evidence="1">NBRC 103626</strain>
    </source>
</reference>
<accession>A0AA37MC24</accession>
<sequence length="125" mass="13551">MDSMNHSSMDLLQAVLDAAFAGGAHLAYTDGALRRFTGTHWAPLSDAELGGVVLHRLSLEASTNRVGQRSRTIIREVIELLKMHRATGADRSRLDEPRPVINVANGELWRLPGFSAGGGSFAWAK</sequence>
<dbReference type="Proteomes" id="UP001055108">
    <property type="component" value="Unassembled WGS sequence"/>
</dbReference>
<evidence type="ECO:0000313" key="2">
    <source>
        <dbReference type="Proteomes" id="UP001055108"/>
    </source>
</evidence>
<dbReference type="AlphaFoldDB" id="A0AA37MC24"/>
<gene>
    <name evidence="1" type="ORF">NBEOAGPD_2332</name>
</gene>
<name>A0AA37MC24_9HYPH</name>
<evidence type="ECO:0000313" key="1">
    <source>
        <dbReference type="EMBL" id="GJD79111.1"/>
    </source>
</evidence>
<reference evidence="1" key="2">
    <citation type="submission" date="2021-08" db="EMBL/GenBank/DDBJ databases">
        <authorList>
            <person name="Tani A."/>
            <person name="Ola A."/>
            <person name="Ogura Y."/>
            <person name="Katsura K."/>
            <person name="Hayashi T."/>
        </authorList>
    </citation>
    <scope>NUCLEOTIDE SEQUENCE</scope>
    <source>
        <strain evidence="1">NBRC 103626</strain>
    </source>
</reference>
<proteinExistence type="predicted"/>
<dbReference type="RefSeq" id="WP_238303009.1">
    <property type="nucleotide sequence ID" value="NZ_BPQM01000052.1"/>
</dbReference>
<comment type="caution">
    <text evidence="1">The sequence shown here is derived from an EMBL/GenBank/DDBJ whole genome shotgun (WGS) entry which is preliminary data.</text>
</comment>
<keyword evidence="2" id="KW-1185">Reference proteome</keyword>
<dbReference type="EMBL" id="BPQM01000052">
    <property type="protein sequence ID" value="GJD79111.1"/>
    <property type="molecule type" value="Genomic_DNA"/>
</dbReference>
<protein>
    <submittedName>
        <fullName evidence="1">Uncharacterized protein</fullName>
    </submittedName>
</protein>
<organism evidence="1 2">
    <name type="scientific">Methylobacterium gregans</name>
    <dbReference type="NCBI Taxonomy" id="374424"/>
    <lineage>
        <taxon>Bacteria</taxon>
        <taxon>Pseudomonadati</taxon>
        <taxon>Pseudomonadota</taxon>
        <taxon>Alphaproteobacteria</taxon>
        <taxon>Hyphomicrobiales</taxon>
        <taxon>Methylobacteriaceae</taxon>
        <taxon>Methylobacterium</taxon>
    </lineage>
</organism>